<evidence type="ECO:0000313" key="4">
    <source>
        <dbReference type="EMBL" id="MFB9831470.1"/>
    </source>
</evidence>
<gene>
    <name evidence="4" type="ORF">ACFFNX_04625</name>
</gene>
<evidence type="ECO:0000259" key="2">
    <source>
        <dbReference type="Pfam" id="PF13111"/>
    </source>
</evidence>
<evidence type="ECO:0000313" key="5">
    <source>
        <dbReference type="Proteomes" id="UP001589627"/>
    </source>
</evidence>
<dbReference type="Pfam" id="PF18157">
    <property type="entry name" value="MID_pPIWI_RE"/>
    <property type="match status" value="1"/>
</dbReference>
<feature type="domain" description="pPIWI-RE RNaseH" evidence="1">
    <location>
        <begin position="604"/>
        <end position="893"/>
    </location>
</feature>
<sequence length="898" mass="100130">MAYNTIELGAFSVRTDAEAHFYILCLPPRLREALTEFYRSGLPERRRSEFHSFPIRSLNALLPLAAPDVLTTGSRVAAADDVPWLYSQHPVDVTLIRDLIGIWLRGLSGDEALKECALAELNSSRLRWEYEPVDLTRRELGGGGTALPEHRLYRLLPDLCGRLIRTRDEPFVGGGGRPWSFLETQTGGQGAELVSWPPCVEPDGAFSYLITITLHGIPFSPVPRLHVRTGVRRWVTEVDKGGTIFTRGRAASVYLVSESPWPGTNADTRRMARHRIRYSSATAKYGWLPVDRIDLLPTASLIENEIDAALLSEQPEAFLLGLNDLRVRAAIAYSNVMGKHEVGAGLMSADRAPMLRWVGEALSEVVERVPVCTRSRSSKPANLPVAARVPKRTEKLEAAAIRAAHARRSADDDAARRRRMLGEMLGEQPFVARICHQEQKTLDSAVDSFRSLLGLAPCEPVNGVWRWRCEEIAIVLQATRAGDLVRALEVGAVHLESGEFRAALRRRRKETAHAALVGGRKPDIVLVEIERTFKVRWSDPKFAVRLGFADAGVVSQFVQTPASKSLEKNMSHRVEKSWLDSFRQFGLARVPEHTASGVPEDLQYLAVWMAKRQRHGPTRRSVQKPVAVRLRPGGGAAAVEGWNSDARRWVPYRKFLLWLATGVSEEMVEDHLEEIGVVQDEADLDSARAIRRRETTAFLRSMLYNLRNTPTLLLSHAQNMRDSWTWLNHEALALDKIWLDDGDAVPIDLWGCGLRHVRVRDSARDETPQWHGSGEQEGIPAGVWRVGGDPSGRVFYSSSDRPHTAKNATVTARKEGTRVNQKEKVVRDTGVTAFNPNLLEIVVAACQAGAKPDQPQEWADCVHQLRFAPDLDAPLKIPYPLHMAKLAVEYVLPADDAD</sequence>
<dbReference type="InterPro" id="IPR024996">
    <property type="entry name" value="RNaseH_pPIWI_RE"/>
</dbReference>
<dbReference type="RefSeq" id="WP_378195624.1">
    <property type="nucleotide sequence ID" value="NZ_JBHLZP010000018.1"/>
</dbReference>
<name>A0ABV5Y8W7_9ACTN</name>
<reference evidence="4 5" key="1">
    <citation type="submission" date="2024-09" db="EMBL/GenBank/DDBJ databases">
        <authorList>
            <person name="Sun Q."/>
            <person name="Mori K."/>
        </authorList>
    </citation>
    <scope>NUCLEOTIDE SEQUENCE [LARGE SCALE GENOMIC DNA]</scope>
    <source>
        <strain evidence="4 5">TBRC 0563</strain>
    </source>
</reference>
<feature type="domain" description="pPIWI-RE module N-terminal" evidence="2">
    <location>
        <begin position="17"/>
        <end position="407"/>
    </location>
</feature>
<dbReference type="Proteomes" id="UP001589627">
    <property type="component" value="Unassembled WGS sequence"/>
</dbReference>
<proteinExistence type="predicted"/>
<dbReference type="InterPro" id="IPR025085">
    <property type="entry name" value="pPIWI_RE_X"/>
</dbReference>
<evidence type="ECO:0000259" key="1">
    <source>
        <dbReference type="Pfam" id="PF13032"/>
    </source>
</evidence>
<dbReference type="Pfam" id="PF13111">
    <property type="entry name" value="pPIWI_RE_X"/>
    <property type="match status" value="1"/>
</dbReference>
<protein>
    <submittedName>
        <fullName evidence="4">PPIWI_RE module domain-containing protein</fullName>
    </submittedName>
</protein>
<organism evidence="4 5">
    <name type="scientific">Actinoallomurus acaciae</name>
    <dbReference type="NCBI Taxonomy" id="502577"/>
    <lineage>
        <taxon>Bacteria</taxon>
        <taxon>Bacillati</taxon>
        <taxon>Actinomycetota</taxon>
        <taxon>Actinomycetes</taxon>
        <taxon>Streptosporangiales</taxon>
        <taxon>Thermomonosporaceae</taxon>
        <taxon>Actinoallomurus</taxon>
    </lineage>
</organism>
<accession>A0ABV5Y8W7</accession>
<dbReference type="InterPro" id="IPR040496">
    <property type="entry name" value="MID_pPIWI_RE"/>
</dbReference>
<feature type="domain" description="Prokaryotic pPIWI-RE MID" evidence="3">
    <location>
        <begin position="467"/>
        <end position="593"/>
    </location>
</feature>
<dbReference type="EMBL" id="JBHLZP010000018">
    <property type="protein sequence ID" value="MFB9831470.1"/>
    <property type="molecule type" value="Genomic_DNA"/>
</dbReference>
<dbReference type="Pfam" id="PF13032">
    <property type="entry name" value="RNaseH_pPIWI_RE"/>
    <property type="match status" value="1"/>
</dbReference>
<keyword evidence="5" id="KW-1185">Reference proteome</keyword>
<comment type="caution">
    <text evidence="4">The sequence shown here is derived from an EMBL/GenBank/DDBJ whole genome shotgun (WGS) entry which is preliminary data.</text>
</comment>
<evidence type="ECO:0000259" key="3">
    <source>
        <dbReference type="Pfam" id="PF18157"/>
    </source>
</evidence>